<proteinExistence type="predicted"/>
<dbReference type="InterPro" id="IPR036388">
    <property type="entry name" value="WH-like_DNA-bd_sf"/>
</dbReference>
<keyword evidence="1" id="KW-0805">Transcription regulation</keyword>
<evidence type="ECO:0000256" key="1">
    <source>
        <dbReference type="ARBA" id="ARBA00023015"/>
    </source>
</evidence>
<protein>
    <recommendedName>
        <fullName evidence="4">RNA polymerase sigma-70 ECF-like HTH domain-containing protein</fullName>
    </recommendedName>
</protein>
<dbReference type="InterPro" id="IPR053812">
    <property type="entry name" value="HTH_Sigma70_ECF-like"/>
</dbReference>
<dbReference type="EMBL" id="BAABJZ010000018">
    <property type="protein sequence ID" value="GAA4880964.1"/>
    <property type="molecule type" value="Genomic_DNA"/>
</dbReference>
<dbReference type="NCBIfam" id="TIGR02999">
    <property type="entry name" value="Sig-70_X6"/>
    <property type="match status" value="1"/>
</dbReference>
<dbReference type="PANTHER" id="PTHR43133">
    <property type="entry name" value="RNA POLYMERASE ECF-TYPE SIGMA FACTO"/>
    <property type="match status" value="1"/>
</dbReference>
<feature type="domain" description="RNA polymerase sigma-70 ECF-like HTH" evidence="4">
    <location>
        <begin position="17"/>
        <end position="176"/>
    </location>
</feature>
<evidence type="ECO:0000256" key="3">
    <source>
        <dbReference type="ARBA" id="ARBA00023163"/>
    </source>
</evidence>
<dbReference type="Gene3D" id="1.10.10.10">
    <property type="entry name" value="Winged helix-like DNA-binding domain superfamily/Winged helix DNA-binding domain"/>
    <property type="match status" value="1"/>
</dbReference>
<evidence type="ECO:0000313" key="5">
    <source>
        <dbReference type="EMBL" id="GAA4880964.1"/>
    </source>
</evidence>
<accession>A0ABP9EKN4</accession>
<dbReference type="InterPro" id="IPR014284">
    <property type="entry name" value="RNA_pol_sigma-70_dom"/>
</dbReference>
<gene>
    <name evidence="5" type="ORF">GCM10023333_13960</name>
</gene>
<keyword evidence="6" id="KW-1185">Reference proteome</keyword>
<evidence type="ECO:0000313" key="6">
    <source>
        <dbReference type="Proteomes" id="UP001499988"/>
    </source>
</evidence>
<dbReference type="NCBIfam" id="TIGR02937">
    <property type="entry name" value="sigma70-ECF"/>
    <property type="match status" value="1"/>
</dbReference>
<dbReference type="PANTHER" id="PTHR43133:SF39">
    <property type="entry name" value="SIMILAR TO RNA POLYMERASE SIGMA-E FACTOR"/>
    <property type="match status" value="1"/>
</dbReference>
<dbReference type="InterPro" id="IPR039425">
    <property type="entry name" value="RNA_pol_sigma-70-like"/>
</dbReference>
<dbReference type="Pfam" id="PF07638">
    <property type="entry name" value="Sigma70_ECF"/>
    <property type="match status" value="1"/>
</dbReference>
<reference evidence="6" key="1">
    <citation type="journal article" date="2019" name="Int. J. Syst. Evol. Microbiol.">
        <title>The Global Catalogue of Microorganisms (GCM) 10K type strain sequencing project: providing services to taxonomists for standard genome sequencing and annotation.</title>
        <authorList>
            <consortium name="The Broad Institute Genomics Platform"/>
            <consortium name="The Broad Institute Genome Sequencing Center for Infectious Disease"/>
            <person name="Wu L."/>
            <person name="Ma J."/>
        </authorList>
    </citation>
    <scope>NUCLEOTIDE SEQUENCE [LARGE SCALE GENOMIC DNA]</scope>
    <source>
        <strain evidence="6">JCM 18401</strain>
    </source>
</reference>
<dbReference type="InterPro" id="IPR013324">
    <property type="entry name" value="RNA_pol_sigma_r3/r4-like"/>
</dbReference>
<organism evidence="5 6">
    <name type="scientific">Ferrimonas pelagia</name>
    <dbReference type="NCBI Taxonomy" id="1177826"/>
    <lineage>
        <taxon>Bacteria</taxon>
        <taxon>Pseudomonadati</taxon>
        <taxon>Pseudomonadota</taxon>
        <taxon>Gammaproteobacteria</taxon>
        <taxon>Alteromonadales</taxon>
        <taxon>Ferrimonadaceae</taxon>
        <taxon>Ferrimonas</taxon>
    </lineage>
</organism>
<keyword evidence="3" id="KW-0804">Transcription</keyword>
<sequence length="178" mass="20349">MVERENVSEGESKGALSTPQMVAMLYQQLRQRARGVKSRMPHCATLDSRALIHEVYAKMAGKEQVYTDEQHFLAAASRAMRHVLIDYLRQKQAGKRDQDGLDIEAMFPESRLDQMVEIDAALRQFESRFPREHDVAVFRIFGGLTVDECAEALSISAATVKRDWTFAQAWLHKHISRD</sequence>
<name>A0ABP9EKN4_9GAMM</name>
<dbReference type="Proteomes" id="UP001499988">
    <property type="component" value="Unassembled WGS sequence"/>
</dbReference>
<dbReference type="RefSeq" id="WP_345334632.1">
    <property type="nucleotide sequence ID" value="NZ_BAABJZ010000018.1"/>
</dbReference>
<dbReference type="SUPFAM" id="SSF88659">
    <property type="entry name" value="Sigma3 and sigma4 domains of RNA polymerase sigma factors"/>
    <property type="match status" value="1"/>
</dbReference>
<comment type="caution">
    <text evidence="5">The sequence shown here is derived from an EMBL/GenBank/DDBJ whole genome shotgun (WGS) entry which is preliminary data.</text>
</comment>
<keyword evidence="2" id="KW-0731">Sigma factor</keyword>
<evidence type="ECO:0000256" key="2">
    <source>
        <dbReference type="ARBA" id="ARBA00023082"/>
    </source>
</evidence>
<dbReference type="InterPro" id="IPR011517">
    <property type="entry name" value="RNA_pol_sigma70_ECF-like"/>
</dbReference>
<evidence type="ECO:0000259" key="4">
    <source>
        <dbReference type="Pfam" id="PF07638"/>
    </source>
</evidence>